<dbReference type="Pfam" id="PF07842">
    <property type="entry name" value="GCFC"/>
    <property type="match status" value="1"/>
</dbReference>
<evidence type="ECO:0000259" key="5">
    <source>
        <dbReference type="Pfam" id="PF07842"/>
    </source>
</evidence>
<reference evidence="6" key="1">
    <citation type="journal article" date="2023" name="G3 (Bethesda)">
        <title>A reference genome for the long-term kleptoplast-retaining sea slug Elysia crispata morphotype clarki.</title>
        <authorList>
            <person name="Eastman K.E."/>
            <person name="Pendleton A.L."/>
            <person name="Shaikh M.A."/>
            <person name="Suttiyut T."/>
            <person name="Ogas R."/>
            <person name="Tomko P."/>
            <person name="Gavelis G."/>
            <person name="Widhalm J.R."/>
            <person name="Wisecaver J.H."/>
        </authorList>
    </citation>
    <scope>NUCLEOTIDE SEQUENCE</scope>
    <source>
        <strain evidence="6">ECLA1</strain>
    </source>
</reference>
<feature type="compositionally biased region" description="Basic residues" evidence="4">
    <location>
        <begin position="80"/>
        <end position="92"/>
    </location>
</feature>
<feature type="region of interest" description="Disordered" evidence="4">
    <location>
        <begin position="1"/>
        <end position="140"/>
    </location>
</feature>
<dbReference type="InterPro" id="IPR012890">
    <property type="entry name" value="GCFC2-like"/>
</dbReference>
<feature type="region of interest" description="Disordered" evidence="4">
    <location>
        <begin position="202"/>
        <end position="339"/>
    </location>
</feature>
<dbReference type="GO" id="GO:0005634">
    <property type="term" value="C:nucleus"/>
    <property type="evidence" value="ECO:0007669"/>
    <property type="project" value="UniProtKB-SubCell"/>
</dbReference>
<protein>
    <recommendedName>
        <fullName evidence="5">GCF C-terminal domain-containing protein</fullName>
    </recommendedName>
</protein>
<dbReference type="EMBL" id="JAWDGP010006662">
    <property type="protein sequence ID" value="KAK3737249.1"/>
    <property type="molecule type" value="Genomic_DNA"/>
</dbReference>
<dbReference type="AlphaFoldDB" id="A0AAE0Y9A8"/>
<name>A0AAE0Y9A8_9GAST</name>
<feature type="compositionally biased region" description="Acidic residues" evidence="4">
    <location>
        <begin position="232"/>
        <end position="242"/>
    </location>
</feature>
<feature type="compositionally biased region" description="Basic and acidic residues" evidence="4">
    <location>
        <begin position="250"/>
        <end position="279"/>
    </location>
</feature>
<feature type="compositionally biased region" description="Basic and acidic residues" evidence="4">
    <location>
        <begin position="116"/>
        <end position="140"/>
    </location>
</feature>
<sequence length="862" mass="99609">MASMFRKPKRNFRKKETDFEDENDNGNSNDLMEVDMELNIQPQAAKEKKKKKPKEKDSKAKSVLSFEMEEEDGETEVFKIKRSSHSRRVAKQMKKELKEKTDPKSIEIEADIGDSTSEKEKVYEEQQRERRKKDVYDEEEARVAAEKIKKLREEFKTLNGEDALGSSDSDEDEKKGFQAKLARGEIPDAKTIHFIRKQRQMARETDNFIPVEDSKVSANKTSTARLVRDDDNDKSDDGEEDRVDFSLDQAARERQEMRDKFLATEHGSDEDSDQEREWENQQIRKAVSLQVPSMDIPGTTDSNDSSSQVAFISSSTTARSSPSKAFAKEDTQKPFSSLAKPQDLSDITIESVRKQLKERLDVADSVHRTHKLELERVVSDITDTTESIELCEQKAPDLENRYRFFQELRGYVRDLVECLNEKVPVINDLENRINSLLKGRAERLVKRRQQDIQDQCRDYMTNTASVKMDSEAREEQMRQRRAAEREARRARRRRAREGKSISGHYDGLSSDDEDSSQSLVIKFDNEIESIKQTRQSLFEDVVEEFSSPESVKENFERWKFTYGDTYREAYIGLCMPKLLNPFVRADLILWNPLEINNEDFEDSSWFNTLIFMGYRDGVKIDRSDDDLRILPSVVDKLIIPKLTFLVQEVWDPMSTSQTARLVNLTMKLTRDYPSVNADSKNFRSFMEAVVARLKKTLDDDVFTPMYPLNVLDNRSSGPAIFFHRQSWSCIKLFGNMLSWHQLVSPPVLQKLSLSGLLNRYIVIGLASSHINREALHKCQAIISALPKTWFGDLEGENTLPQLENLCRYLVSAAKTLHKATALERDVERLEGRDLVKQISKHLINIHAMDHAMMLANEFSFKI</sequence>
<feature type="region of interest" description="Disordered" evidence="4">
    <location>
        <begin position="155"/>
        <end position="182"/>
    </location>
</feature>
<comment type="caution">
    <text evidence="6">The sequence shown here is derived from an EMBL/GenBank/DDBJ whole genome shotgun (WGS) entry which is preliminary data.</text>
</comment>
<evidence type="ECO:0000256" key="3">
    <source>
        <dbReference type="ARBA" id="ARBA00023242"/>
    </source>
</evidence>
<feature type="compositionally biased region" description="Basic and acidic residues" evidence="4">
    <location>
        <begin position="93"/>
        <end position="107"/>
    </location>
</feature>
<evidence type="ECO:0000313" key="6">
    <source>
        <dbReference type="EMBL" id="KAK3737249.1"/>
    </source>
</evidence>
<feature type="compositionally biased region" description="Basic and acidic residues" evidence="4">
    <location>
        <begin position="172"/>
        <end position="182"/>
    </location>
</feature>
<dbReference type="PANTHER" id="PTHR12214">
    <property type="entry name" value="GC-RICH SEQUENCE DNA-BINDING FACTOR"/>
    <property type="match status" value="1"/>
</dbReference>
<dbReference type="GO" id="GO:0000398">
    <property type="term" value="P:mRNA splicing, via spliceosome"/>
    <property type="evidence" value="ECO:0007669"/>
    <property type="project" value="InterPro"/>
</dbReference>
<feature type="compositionally biased region" description="Basic residues" evidence="4">
    <location>
        <begin position="1"/>
        <end position="13"/>
    </location>
</feature>
<feature type="compositionally biased region" description="Polar residues" evidence="4">
    <location>
        <begin position="299"/>
        <end position="312"/>
    </location>
</feature>
<feature type="region of interest" description="Disordered" evidence="4">
    <location>
        <begin position="459"/>
        <end position="514"/>
    </location>
</feature>
<feature type="compositionally biased region" description="Low complexity" evidence="4">
    <location>
        <begin position="313"/>
        <end position="323"/>
    </location>
</feature>
<comment type="similarity">
    <text evidence="2">Belongs to the GCF family.</text>
</comment>
<evidence type="ECO:0000313" key="7">
    <source>
        <dbReference type="Proteomes" id="UP001283361"/>
    </source>
</evidence>
<feature type="compositionally biased region" description="Basic and acidic residues" evidence="4">
    <location>
        <begin position="468"/>
        <end position="487"/>
    </location>
</feature>
<keyword evidence="3" id="KW-0539">Nucleus</keyword>
<dbReference type="PANTHER" id="PTHR12214:SF0">
    <property type="entry name" value="LD29489P"/>
    <property type="match status" value="1"/>
</dbReference>
<organism evidence="6 7">
    <name type="scientific">Elysia crispata</name>
    <name type="common">lettuce slug</name>
    <dbReference type="NCBI Taxonomy" id="231223"/>
    <lineage>
        <taxon>Eukaryota</taxon>
        <taxon>Metazoa</taxon>
        <taxon>Spiralia</taxon>
        <taxon>Lophotrochozoa</taxon>
        <taxon>Mollusca</taxon>
        <taxon>Gastropoda</taxon>
        <taxon>Heterobranchia</taxon>
        <taxon>Euthyneura</taxon>
        <taxon>Panpulmonata</taxon>
        <taxon>Sacoglossa</taxon>
        <taxon>Placobranchoidea</taxon>
        <taxon>Plakobranchidae</taxon>
        <taxon>Elysia</taxon>
    </lineage>
</organism>
<evidence type="ECO:0000256" key="1">
    <source>
        <dbReference type="ARBA" id="ARBA00004123"/>
    </source>
</evidence>
<accession>A0AAE0Y9A8</accession>
<keyword evidence="7" id="KW-1185">Reference proteome</keyword>
<evidence type="ECO:0000256" key="4">
    <source>
        <dbReference type="SAM" id="MobiDB-lite"/>
    </source>
</evidence>
<gene>
    <name evidence="6" type="ORF">RRG08_009296</name>
</gene>
<dbReference type="Proteomes" id="UP001283361">
    <property type="component" value="Unassembled WGS sequence"/>
</dbReference>
<dbReference type="InterPro" id="IPR022783">
    <property type="entry name" value="GCFC_dom"/>
</dbReference>
<proteinExistence type="inferred from homology"/>
<feature type="domain" description="GCF C-terminal" evidence="5">
    <location>
        <begin position="550"/>
        <end position="760"/>
    </location>
</feature>
<comment type="subcellular location">
    <subcellularLocation>
        <location evidence="1">Nucleus</location>
    </subcellularLocation>
</comment>
<evidence type="ECO:0000256" key="2">
    <source>
        <dbReference type="ARBA" id="ARBA00010801"/>
    </source>
</evidence>
<dbReference type="GO" id="GO:0003677">
    <property type="term" value="F:DNA binding"/>
    <property type="evidence" value="ECO:0007669"/>
    <property type="project" value="InterPro"/>
</dbReference>